<protein>
    <recommendedName>
        <fullName evidence="13">Ig-like domain-containing protein</fullName>
    </recommendedName>
</protein>
<dbReference type="PANTHER" id="PTHR25466:SF14">
    <property type="entry name" value="BUTYROPHILIN SUBFAMILY 2 MEMBER A2-LIKE-RELATED"/>
    <property type="match status" value="1"/>
</dbReference>
<keyword evidence="2" id="KW-1003">Cell membrane</keyword>
<keyword evidence="3 11" id="KW-0812">Transmembrane</keyword>
<dbReference type="InterPro" id="IPR051713">
    <property type="entry name" value="T-cell_Activation_Regulation"/>
</dbReference>
<dbReference type="Gene3D" id="2.60.40.10">
    <property type="entry name" value="Immunoglobulins"/>
    <property type="match status" value="1"/>
</dbReference>
<feature type="signal peptide" evidence="12">
    <location>
        <begin position="1"/>
        <end position="37"/>
    </location>
</feature>
<sequence>MEFGRRRCCFVTGEVARVTGVLLLAVLVLGCFCSVSASEFVTVPRSVNCIVGRDCILNCSFDYRAGGGWDDKSEMNWRKKETNDLVHGYYGNGNWLSDQHPRYVGRTRLFDSVLELRWDASLLLRNVTEEDAGYYNCEVRVSQQWGTGQTELVLVAAEPTEAAPVPAGPTEAAELSRQSVTILYVALVGLVALVALVVVVALVVCVVTLGQNLYRHLGFIYIKAKDAARSARYSAAQRDRSGQSSAGRDSAA</sequence>
<keyword evidence="10" id="KW-0393">Immunoglobulin domain</keyword>
<dbReference type="SUPFAM" id="SSF48726">
    <property type="entry name" value="Immunoglobulin"/>
    <property type="match status" value="1"/>
</dbReference>
<comment type="caution">
    <text evidence="14">The sequence shown here is derived from an EMBL/GenBank/DDBJ whole genome shotgun (WGS) entry which is preliminary data.</text>
</comment>
<evidence type="ECO:0000256" key="8">
    <source>
        <dbReference type="ARBA" id="ARBA00023170"/>
    </source>
</evidence>
<proteinExistence type="predicted"/>
<organism evidence="14 15">
    <name type="scientific">Huso huso</name>
    <name type="common">Beluga</name>
    <name type="synonym">Acipenser huso</name>
    <dbReference type="NCBI Taxonomy" id="61971"/>
    <lineage>
        <taxon>Eukaryota</taxon>
        <taxon>Metazoa</taxon>
        <taxon>Chordata</taxon>
        <taxon>Craniata</taxon>
        <taxon>Vertebrata</taxon>
        <taxon>Euteleostomi</taxon>
        <taxon>Actinopterygii</taxon>
        <taxon>Chondrostei</taxon>
        <taxon>Acipenseriformes</taxon>
        <taxon>Acipenseridae</taxon>
        <taxon>Huso</taxon>
    </lineage>
</organism>
<keyword evidence="4 12" id="KW-0732">Signal</keyword>
<keyword evidence="7" id="KW-1015">Disulfide bond</keyword>
<evidence type="ECO:0000256" key="9">
    <source>
        <dbReference type="ARBA" id="ARBA00023180"/>
    </source>
</evidence>
<evidence type="ECO:0000256" key="5">
    <source>
        <dbReference type="ARBA" id="ARBA00022989"/>
    </source>
</evidence>
<gene>
    <name evidence="14" type="ORF">HHUSO_G18256</name>
</gene>
<name>A0ABR0Z6R7_HUSHU</name>
<keyword evidence="8" id="KW-0675">Receptor</keyword>
<accession>A0ABR0Z6R7</accession>
<evidence type="ECO:0000256" key="6">
    <source>
        <dbReference type="ARBA" id="ARBA00023136"/>
    </source>
</evidence>
<evidence type="ECO:0000256" key="7">
    <source>
        <dbReference type="ARBA" id="ARBA00023157"/>
    </source>
</evidence>
<reference evidence="14 15" key="1">
    <citation type="submission" date="2021-05" db="EMBL/GenBank/DDBJ databases">
        <authorList>
            <person name="Zahm M."/>
            <person name="Klopp C."/>
            <person name="Cabau C."/>
            <person name="Kuhl H."/>
            <person name="Suciu R."/>
            <person name="Ciorpac M."/>
            <person name="Holostenco D."/>
            <person name="Gessner J."/>
            <person name="Wuertz S."/>
            <person name="Hohne C."/>
            <person name="Stock M."/>
            <person name="Gislard M."/>
            <person name="Lluch J."/>
            <person name="Milhes M."/>
            <person name="Lampietro C."/>
            <person name="Lopez Roques C."/>
            <person name="Donnadieu C."/>
            <person name="Du K."/>
            <person name="Schartl M."/>
            <person name="Guiguen Y."/>
        </authorList>
    </citation>
    <scope>NUCLEOTIDE SEQUENCE [LARGE SCALE GENOMIC DNA]</scope>
    <source>
        <strain evidence="14">Hh-F2</strain>
        <tissue evidence="14">Blood</tissue>
    </source>
</reference>
<dbReference type="PROSITE" id="PS51257">
    <property type="entry name" value="PROKAR_LIPOPROTEIN"/>
    <property type="match status" value="1"/>
</dbReference>
<dbReference type="InterPro" id="IPR003599">
    <property type="entry name" value="Ig_sub"/>
</dbReference>
<dbReference type="InterPro" id="IPR007110">
    <property type="entry name" value="Ig-like_dom"/>
</dbReference>
<keyword evidence="9" id="KW-0325">Glycoprotein</keyword>
<dbReference type="InterPro" id="IPR036179">
    <property type="entry name" value="Ig-like_dom_sf"/>
</dbReference>
<evidence type="ECO:0000313" key="14">
    <source>
        <dbReference type="EMBL" id="KAK6480515.1"/>
    </source>
</evidence>
<evidence type="ECO:0000259" key="13">
    <source>
        <dbReference type="PROSITE" id="PS50835"/>
    </source>
</evidence>
<feature type="domain" description="Ig-like" evidence="13">
    <location>
        <begin position="38"/>
        <end position="153"/>
    </location>
</feature>
<dbReference type="SMART" id="SM00409">
    <property type="entry name" value="IG"/>
    <property type="match status" value="1"/>
</dbReference>
<dbReference type="InterPro" id="IPR013106">
    <property type="entry name" value="Ig_V-set"/>
</dbReference>
<evidence type="ECO:0000256" key="12">
    <source>
        <dbReference type="SAM" id="SignalP"/>
    </source>
</evidence>
<evidence type="ECO:0000313" key="15">
    <source>
        <dbReference type="Proteomes" id="UP001369086"/>
    </source>
</evidence>
<comment type="subcellular location">
    <subcellularLocation>
        <location evidence="1">Cell membrane</location>
        <topology evidence="1">Single-pass type I membrane protein</topology>
    </subcellularLocation>
</comment>
<keyword evidence="6 11" id="KW-0472">Membrane</keyword>
<feature type="chain" id="PRO_5045639502" description="Ig-like domain-containing protein" evidence="12">
    <location>
        <begin position="38"/>
        <end position="252"/>
    </location>
</feature>
<dbReference type="Proteomes" id="UP001369086">
    <property type="component" value="Unassembled WGS sequence"/>
</dbReference>
<evidence type="ECO:0000256" key="4">
    <source>
        <dbReference type="ARBA" id="ARBA00022729"/>
    </source>
</evidence>
<keyword evidence="15" id="KW-1185">Reference proteome</keyword>
<dbReference type="Pfam" id="PF07686">
    <property type="entry name" value="V-set"/>
    <property type="match status" value="1"/>
</dbReference>
<dbReference type="PANTHER" id="PTHR25466">
    <property type="entry name" value="T-LYMPHOCYTE ACTIVATION ANTIGEN"/>
    <property type="match status" value="1"/>
</dbReference>
<dbReference type="EMBL" id="JAHFZB010000016">
    <property type="protein sequence ID" value="KAK6480515.1"/>
    <property type="molecule type" value="Genomic_DNA"/>
</dbReference>
<dbReference type="PROSITE" id="PS50835">
    <property type="entry name" value="IG_LIKE"/>
    <property type="match status" value="1"/>
</dbReference>
<keyword evidence="5 11" id="KW-1133">Transmembrane helix</keyword>
<evidence type="ECO:0000256" key="10">
    <source>
        <dbReference type="ARBA" id="ARBA00023319"/>
    </source>
</evidence>
<dbReference type="InterPro" id="IPR013783">
    <property type="entry name" value="Ig-like_fold"/>
</dbReference>
<evidence type="ECO:0000256" key="3">
    <source>
        <dbReference type="ARBA" id="ARBA00022692"/>
    </source>
</evidence>
<evidence type="ECO:0000256" key="11">
    <source>
        <dbReference type="SAM" id="Phobius"/>
    </source>
</evidence>
<evidence type="ECO:0000256" key="2">
    <source>
        <dbReference type="ARBA" id="ARBA00022475"/>
    </source>
</evidence>
<evidence type="ECO:0000256" key="1">
    <source>
        <dbReference type="ARBA" id="ARBA00004251"/>
    </source>
</evidence>
<feature type="transmembrane region" description="Helical" evidence="11">
    <location>
        <begin position="182"/>
        <end position="209"/>
    </location>
</feature>